<name>A0A0A7PMV0_9SPHN</name>
<dbReference type="PANTHER" id="PTHR36973:SF4">
    <property type="entry name" value="NODULATION PROTEIN"/>
    <property type="match status" value="1"/>
</dbReference>
<protein>
    <submittedName>
        <fullName evidence="2">FkbM family methyltransferase</fullName>
    </submittedName>
</protein>
<dbReference type="AlphaFoldDB" id="A0A0A7PMV0"/>
<accession>A0A0A7PMV0</accession>
<keyword evidence="2" id="KW-0808">Transferase</keyword>
<dbReference type="InterPro" id="IPR029063">
    <property type="entry name" value="SAM-dependent_MTases_sf"/>
</dbReference>
<sequence>MRSQIKRLLGIAEPVSPEIAAYQRLKTKGFMPDRIIDVGAYEGSWTRLVRSVFDKVPVTMIEAQDGKRPILDAVCREISDTSLVSALLGSVGGTSVTFYEMETGSSTRPENSNVARQERVMTTRTLDDVIDGSGTALFLKIDVQGSELDVLTAGQKTLARCEVVQLETALLPYNAGAPQMTQVLVQMEEWGFSPFDFAGFIRPNGVDLVQTDVLFVRTNSTLRAKQFHF</sequence>
<dbReference type="InterPro" id="IPR053188">
    <property type="entry name" value="FkbM_Methyltransferase"/>
</dbReference>
<dbReference type="SUPFAM" id="SSF53335">
    <property type="entry name" value="S-adenosyl-L-methionine-dependent methyltransferases"/>
    <property type="match status" value="1"/>
</dbReference>
<evidence type="ECO:0000313" key="2">
    <source>
        <dbReference type="EMBL" id="AJA09202.1"/>
    </source>
</evidence>
<reference evidence="2 3" key="1">
    <citation type="journal article" date="2015" name="Int. J. Syst. Evol. Microbiol.">
        <title>Description of Sphingopyxis fribergensis sp. nov. - a soil bacterium with the ability to degrade styrene and phenylacetic acid.</title>
        <authorList>
            <person name="Oelschlagel M."/>
            <person name="Ruckert C."/>
            <person name="Kalinowski J."/>
            <person name="Schmidt G."/>
            <person name="Schlomann M."/>
            <person name="Tischler D."/>
        </authorList>
    </citation>
    <scope>NUCLEOTIDE SEQUENCE [LARGE SCALE GENOMIC DNA]</scope>
    <source>
        <strain evidence="2 3">Kp5.2</strain>
    </source>
</reference>
<organism evidence="2 3">
    <name type="scientific">Sphingopyxis fribergensis</name>
    <dbReference type="NCBI Taxonomy" id="1515612"/>
    <lineage>
        <taxon>Bacteria</taxon>
        <taxon>Pseudomonadati</taxon>
        <taxon>Pseudomonadota</taxon>
        <taxon>Alphaproteobacteria</taxon>
        <taxon>Sphingomonadales</taxon>
        <taxon>Sphingomonadaceae</taxon>
        <taxon>Sphingopyxis</taxon>
    </lineage>
</organism>
<evidence type="ECO:0000259" key="1">
    <source>
        <dbReference type="Pfam" id="PF05050"/>
    </source>
</evidence>
<keyword evidence="3" id="KW-1185">Reference proteome</keyword>
<dbReference type="Pfam" id="PF05050">
    <property type="entry name" value="Methyltransf_21"/>
    <property type="match status" value="1"/>
</dbReference>
<dbReference type="PANTHER" id="PTHR36973">
    <property type="entry name" value="SLL1456 PROTEIN-RELATED"/>
    <property type="match status" value="1"/>
</dbReference>
<dbReference type="InterPro" id="IPR006342">
    <property type="entry name" value="FkbM_mtfrase"/>
</dbReference>
<dbReference type="HOGENOM" id="CLU_068034_1_0_5"/>
<dbReference type="GO" id="GO:0008171">
    <property type="term" value="F:O-methyltransferase activity"/>
    <property type="evidence" value="ECO:0007669"/>
    <property type="project" value="TreeGrafter"/>
</dbReference>
<gene>
    <name evidence="2" type="ORF">SKP52_11525</name>
</gene>
<keyword evidence="2" id="KW-0489">Methyltransferase</keyword>
<proteinExistence type="predicted"/>
<dbReference type="GO" id="GO:0032259">
    <property type="term" value="P:methylation"/>
    <property type="evidence" value="ECO:0007669"/>
    <property type="project" value="UniProtKB-KW"/>
</dbReference>
<dbReference type="Gene3D" id="3.40.50.150">
    <property type="entry name" value="Vaccinia Virus protein VP39"/>
    <property type="match status" value="1"/>
</dbReference>
<dbReference type="NCBIfam" id="TIGR01444">
    <property type="entry name" value="fkbM_fam"/>
    <property type="match status" value="1"/>
</dbReference>
<dbReference type="EMBL" id="CP009122">
    <property type="protein sequence ID" value="AJA09202.1"/>
    <property type="molecule type" value="Genomic_DNA"/>
</dbReference>
<evidence type="ECO:0000313" key="3">
    <source>
        <dbReference type="Proteomes" id="UP000030907"/>
    </source>
</evidence>
<feature type="domain" description="Methyltransferase FkbM" evidence="1">
    <location>
        <begin position="37"/>
        <end position="193"/>
    </location>
</feature>
<dbReference type="Proteomes" id="UP000030907">
    <property type="component" value="Chromosome"/>
</dbReference>
<dbReference type="KEGG" id="sphk:SKP52_11525"/>